<evidence type="ECO:0000313" key="2">
    <source>
        <dbReference type="Proteomes" id="UP000092716"/>
    </source>
</evidence>
<dbReference type="Proteomes" id="UP000092716">
    <property type="component" value="Chromosome 10"/>
</dbReference>
<gene>
    <name evidence="1" type="ORF">PCOAH_00029920</name>
</gene>
<sequence>MKGLRIPLIRNLIPSVSLNKINGTHLLKHLENVCEHIALVGRYTKGKSTRRRHISKYIKRVDRNKGECIPTNGTIGRSKLFDQVDEQFNKAVVLLPELGPSGIIRLLHALQKIKYEKKKRKKNNILKRIEYYLLRGSVNDTLYNFWSHLRINDAILLFRMFIKNNHFEPALLYKLMGQVVHNRDFCIPSDVVLFLRSYHIYRCRIKRSPKWKWKEVSLSDDCQRKLLQIIVRNKFDLTHKEMCSFVSLFSIYGRVLPFHERWQIYTKSIEYVERTQLAYSPRDIKNIILSLFRINTFLFDGACVPRNNDGFSMGKNSHVERLSVVNPTLRKLFHLYNNHNTDVRVEDELRILERAVQSHYYNYDSLENIIFHIKNNLAQLGLSKGVKFVRLVRKLRNAHSADGVVLTDASTSNTERKFVLHMLDQILSNCAEVFRARYKYPPRKIRAVLSLDRLAAVPGEPNHELTVLHR</sequence>
<reference evidence="2" key="1">
    <citation type="submission" date="2016-06" db="EMBL/GenBank/DDBJ databases">
        <title>First high quality genome sequence of Plasmodium coatneyi using continuous long reads from single molecule, real-time sequencing.</title>
        <authorList>
            <person name="Chien J.-T."/>
            <person name="Pakala S.B."/>
            <person name="Geraldo J.A."/>
            <person name="Lapp S.A."/>
            <person name="Barnwell J.W."/>
            <person name="Kissinger J.C."/>
            <person name="Galinski M.R."/>
            <person name="Humphrey J.C."/>
        </authorList>
    </citation>
    <scope>NUCLEOTIDE SEQUENCE [LARGE SCALE GENOMIC DNA]</scope>
    <source>
        <strain evidence="2">Hackeri</strain>
    </source>
</reference>
<dbReference type="OrthoDB" id="371790at2759"/>
<dbReference type="KEGG" id="pcot:PCOAH_00029920"/>
<dbReference type="AlphaFoldDB" id="A0A1B1E0T2"/>
<evidence type="ECO:0000313" key="1">
    <source>
        <dbReference type="EMBL" id="ANQ08646.1"/>
    </source>
</evidence>
<dbReference type="GeneID" id="30909723"/>
<dbReference type="RefSeq" id="XP_019915341.1">
    <property type="nucleotide sequence ID" value="XM_020059794.1"/>
</dbReference>
<organism evidence="1 2">
    <name type="scientific">Plasmodium coatneyi</name>
    <dbReference type="NCBI Taxonomy" id="208452"/>
    <lineage>
        <taxon>Eukaryota</taxon>
        <taxon>Sar</taxon>
        <taxon>Alveolata</taxon>
        <taxon>Apicomplexa</taxon>
        <taxon>Aconoidasida</taxon>
        <taxon>Haemosporida</taxon>
        <taxon>Plasmodiidae</taxon>
        <taxon>Plasmodium</taxon>
    </lineage>
</organism>
<accession>A0A1B1E0T2</accession>
<dbReference type="VEuPathDB" id="PlasmoDB:PCOAH_00029920"/>
<proteinExistence type="predicted"/>
<keyword evidence="2" id="KW-1185">Reference proteome</keyword>
<dbReference type="EMBL" id="CP016248">
    <property type="protein sequence ID" value="ANQ08646.1"/>
    <property type="molecule type" value="Genomic_DNA"/>
</dbReference>
<name>A0A1B1E0T2_9APIC</name>
<protein>
    <submittedName>
        <fullName evidence="1">Uncharacterized protein</fullName>
    </submittedName>
</protein>